<evidence type="ECO:0000256" key="1">
    <source>
        <dbReference type="SAM" id="MobiDB-lite"/>
    </source>
</evidence>
<evidence type="ECO:0000313" key="2">
    <source>
        <dbReference type="EMBL" id="SNQ48953.1"/>
    </source>
</evidence>
<protein>
    <submittedName>
        <fullName evidence="2">Uncharacterized protein</fullName>
    </submittedName>
</protein>
<sequence>MPATKGGLGRQSDLAIGGIGGRPALYGAPGSVKHPGTERTVFYDVSESSRRIAARARRSGPSPPRFGAVWLTPGPEPPDGVGRAVIDISRGVSHLLVRPAGHRVFFQPLPGRHSRARTGIRLGRDWDGAATVGVGPRRGTSLPPRHDGRRVWLDIV</sequence>
<reference evidence="2 3" key="1">
    <citation type="submission" date="2017-06" db="EMBL/GenBank/DDBJ databases">
        <authorList>
            <person name="Kim H.J."/>
            <person name="Triplett B.A."/>
        </authorList>
    </citation>
    <scope>NUCLEOTIDE SEQUENCE [LARGE SCALE GENOMIC DNA]</scope>
    <source>
        <strain evidence="2">FRACA_ARgP5</strain>
    </source>
</reference>
<organism evidence="2 3">
    <name type="scientific">Frankia canadensis</name>
    <dbReference type="NCBI Taxonomy" id="1836972"/>
    <lineage>
        <taxon>Bacteria</taxon>
        <taxon>Bacillati</taxon>
        <taxon>Actinomycetota</taxon>
        <taxon>Actinomycetes</taxon>
        <taxon>Frankiales</taxon>
        <taxon>Frankiaceae</taxon>
        <taxon>Frankia</taxon>
    </lineage>
</organism>
<feature type="region of interest" description="Disordered" evidence="1">
    <location>
        <begin position="54"/>
        <end position="74"/>
    </location>
</feature>
<accession>A0A2I2KTF5</accession>
<name>A0A2I2KTF5_9ACTN</name>
<proteinExistence type="predicted"/>
<gene>
    <name evidence="2" type="ORF">FRACA_2940001</name>
</gene>
<dbReference type="EMBL" id="FZMO01000217">
    <property type="protein sequence ID" value="SNQ48953.1"/>
    <property type="molecule type" value="Genomic_DNA"/>
</dbReference>
<dbReference type="Proteomes" id="UP000234331">
    <property type="component" value="Unassembled WGS sequence"/>
</dbReference>
<keyword evidence="3" id="KW-1185">Reference proteome</keyword>
<dbReference type="AlphaFoldDB" id="A0A2I2KTF5"/>
<evidence type="ECO:0000313" key="3">
    <source>
        <dbReference type="Proteomes" id="UP000234331"/>
    </source>
</evidence>